<sequence>MNVTRHGLYVQRYKITMYFILLLITQTESRKICGRTQIPLEIGTWRYDLKQMDSIVIENNPIAATEGQTYVYENYFPDYTIAYVNVYNLAIKTCGANASLKSGGIGSSSVLIVLHADSNEEIRAVIDIWGTKKLNKRSKKKPTKNSKDLKNMKSLYLFKEFRAVSHNLRMY</sequence>
<dbReference type="EMBL" id="CM034387">
    <property type="protein sequence ID" value="KAJ0183984.1"/>
    <property type="molecule type" value="Genomic_DNA"/>
</dbReference>
<proteinExistence type="predicted"/>
<keyword evidence="2" id="KW-1185">Reference proteome</keyword>
<accession>A0ACC1DJS7</accession>
<organism evidence="1 2">
    <name type="scientific">Dendrolimus kikuchii</name>
    <dbReference type="NCBI Taxonomy" id="765133"/>
    <lineage>
        <taxon>Eukaryota</taxon>
        <taxon>Metazoa</taxon>
        <taxon>Ecdysozoa</taxon>
        <taxon>Arthropoda</taxon>
        <taxon>Hexapoda</taxon>
        <taxon>Insecta</taxon>
        <taxon>Pterygota</taxon>
        <taxon>Neoptera</taxon>
        <taxon>Endopterygota</taxon>
        <taxon>Lepidoptera</taxon>
        <taxon>Glossata</taxon>
        <taxon>Ditrysia</taxon>
        <taxon>Bombycoidea</taxon>
        <taxon>Lasiocampidae</taxon>
        <taxon>Dendrolimus</taxon>
    </lineage>
</organism>
<comment type="caution">
    <text evidence="1">The sequence shown here is derived from an EMBL/GenBank/DDBJ whole genome shotgun (WGS) entry which is preliminary data.</text>
</comment>
<evidence type="ECO:0000313" key="1">
    <source>
        <dbReference type="EMBL" id="KAJ0183984.1"/>
    </source>
</evidence>
<dbReference type="Proteomes" id="UP000824533">
    <property type="component" value="Linkage Group LG01"/>
</dbReference>
<name>A0ACC1DJS7_9NEOP</name>
<evidence type="ECO:0000313" key="2">
    <source>
        <dbReference type="Proteomes" id="UP000824533"/>
    </source>
</evidence>
<gene>
    <name evidence="1" type="ORF">K1T71_000407</name>
</gene>
<reference evidence="1 2" key="1">
    <citation type="journal article" date="2021" name="Front. Genet.">
        <title>Chromosome-Level Genome Assembly Reveals Significant Gene Expansion in the Toll and IMD Signaling Pathways of Dendrolimus kikuchii.</title>
        <authorList>
            <person name="Zhou J."/>
            <person name="Wu P."/>
            <person name="Xiong Z."/>
            <person name="Liu N."/>
            <person name="Zhao N."/>
            <person name="Ji M."/>
            <person name="Qiu Y."/>
            <person name="Yang B."/>
        </authorList>
    </citation>
    <scope>NUCLEOTIDE SEQUENCE [LARGE SCALE GENOMIC DNA]</scope>
    <source>
        <strain evidence="1">Ann1</strain>
    </source>
</reference>
<protein>
    <submittedName>
        <fullName evidence="1">Uncharacterized protein</fullName>
    </submittedName>
</protein>